<feature type="signal peptide" evidence="1">
    <location>
        <begin position="1"/>
        <end position="17"/>
    </location>
</feature>
<name>A0A6U9A2E4_EMIHU</name>
<gene>
    <name evidence="2" type="ORF">EHUX00137_LOCUS29896</name>
</gene>
<dbReference type="AlphaFoldDB" id="A0A6U9A2E4"/>
<reference evidence="2" key="1">
    <citation type="submission" date="2021-01" db="EMBL/GenBank/DDBJ databases">
        <authorList>
            <person name="Corre E."/>
            <person name="Pelletier E."/>
            <person name="Niang G."/>
            <person name="Scheremetjew M."/>
            <person name="Finn R."/>
            <person name="Kale V."/>
            <person name="Holt S."/>
            <person name="Cochrane G."/>
            <person name="Meng A."/>
            <person name="Brown T."/>
            <person name="Cohen L."/>
        </authorList>
    </citation>
    <scope>NUCLEOTIDE SEQUENCE</scope>
    <source>
        <strain evidence="2">379</strain>
    </source>
</reference>
<keyword evidence="1" id="KW-0732">Signal</keyword>
<protein>
    <submittedName>
        <fullName evidence="2">Uncharacterized protein</fullName>
    </submittedName>
</protein>
<accession>A0A6U9A2E4</accession>
<evidence type="ECO:0000256" key="1">
    <source>
        <dbReference type="SAM" id="SignalP"/>
    </source>
</evidence>
<proteinExistence type="predicted"/>
<organism evidence="2">
    <name type="scientific">Emiliania huxleyi</name>
    <name type="common">Coccolithophore</name>
    <name type="synonym">Pontosphaera huxleyi</name>
    <dbReference type="NCBI Taxonomy" id="2903"/>
    <lineage>
        <taxon>Eukaryota</taxon>
        <taxon>Haptista</taxon>
        <taxon>Haptophyta</taxon>
        <taxon>Prymnesiophyceae</taxon>
        <taxon>Isochrysidales</taxon>
        <taxon>Noelaerhabdaceae</taxon>
        <taxon>Emiliania</taxon>
    </lineage>
</organism>
<sequence>MMRILFVFAALLCVANALVQSGLPMKSARPAARRRPSAGAQLGRRPPAVADCRLPAADSQLAAPVSRAVAPTMVVEGAAADAAAAAVSSAGLMLAANAGDFGGYTIPIIGLATLAGIISLLAGPVED</sequence>
<feature type="chain" id="PRO_5030160595" evidence="1">
    <location>
        <begin position="18"/>
        <end position="127"/>
    </location>
</feature>
<evidence type="ECO:0000313" key="2">
    <source>
        <dbReference type="EMBL" id="CAE0569928.1"/>
    </source>
</evidence>
<dbReference type="EMBL" id="HBIR01038325">
    <property type="protein sequence ID" value="CAE0569928.1"/>
    <property type="molecule type" value="Transcribed_RNA"/>
</dbReference>